<dbReference type="PANTHER" id="PTHR33886:SF8">
    <property type="entry name" value="UNSATURATED RHAMNOGALACTURONAN HYDROLASE (EUROFUNG)"/>
    <property type="match status" value="1"/>
</dbReference>
<keyword evidence="1 2" id="KW-0378">Hydrolase</keyword>
<dbReference type="AlphaFoldDB" id="A0A9D0Z8M4"/>
<dbReference type="EMBL" id="DVFJ01000001">
    <property type="protein sequence ID" value="HIQ70591.1"/>
    <property type="molecule type" value="Genomic_DNA"/>
</dbReference>
<comment type="caution">
    <text evidence="2">The sequence shown here is derived from an EMBL/GenBank/DDBJ whole genome shotgun (WGS) entry which is preliminary data.</text>
</comment>
<sequence length="360" mass="40700">MTPLQYAIAACDTMMRRYAAADLPPKGHFHYHQGVFLSGMYETYRMCGNEAYIDYVKAWIDAVFDAEGRIRDYVHGDLDDIQPGILLFPVYDRTRDPYYLKCLASVAAEVRDIPENAEGGFWHKTDLKDQMWLDGLYMAGPFCTEYAQRFGDAALARKVVHQAQLMEQKTRDARTGLMYHAWDGARQEPWADPATGRSAEFWGRAMGWVPVALLNDLDFLAPDVPGRDDLARIATDLLRALCRYQSEDGRWYQVVDKGGQPGNWLENSCSCLYVAGLCKAIRKGYLDASYAENARRGYEGVVRSLEWRGEDLLIGHVCIGTGVGDYRHYCERPVSVNDLHGVGAFLLLCTEMQRLLDMGA</sequence>
<evidence type="ECO:0000313" key="3">
    <source>
        <dbReference type="Proteomes" id="UP000886887"/>
    </source>
</evidence>
<dbReference type="PANTHER" id="PTHR33886">
    <property type="entry name" value="UNSATURATED RHAMNOGALACTURONAN HYDROLASE (EUROFUNG)"/>
    <property type="match status" value="1"/>
</dbReference>
<reference evidence="2" key="2">
    <citation type="journal article" date="2021" name="PeerJ">
        <title>Extensive microbial diversity within the chicken gut microbiome revealed by metagenomics and culture.</title>
        <authorList>
            <person name="Gilroy R."/>
            <person name="Ravi A."/>
            <person name="Getino M."/>
            <person name="Pursley I."/>
            <person name="Horton D.L."/>
            <person name="Alikhan N.F."/>
            <person name="Baker D."/>
            <person name="Gharbi K."/>
            <person name="Hall N."/>
            <person name="Watson M."/>
            <person name="Adriaenssens E.M."/>
            <person name="Foster-Nyarko E."/>
            <person name="Jarju S."/>
            <person name="Secka A."/>
            <person name="Antonio M."/>
            <person name="Oren A."/>
            <person name="Chaudhuri R.R."/>
            <person name="La Ragione R."/>
            <person name="Hildebrand F."/>
            <person name="Pallen M.J."/>
        </authorList>
    </citation>
    <scope>NUCLEOTIDE SEQUENCE</scope>
    <source>
        <strain evidence="2">ChiSxjej2B14-6234</strain>
    </source>
</reference>
<dbReference type="GO" id="GO:0005975">
    <property type="term" value="P:carbohydrate metabolic process"/>
    <property type="evidence" value="ECO:0007669"/>
    <property type="project" value="InterPro"/>
</dbReference>
<name>A0A9D0Z8M4_9FIRM</name>
<evidence type="ECO:0000313" key="2">
    <source>
        <dbReference type="EMBL" id="HIQ70591.1"/>
    </source>
</evidence>
<dbReference type="GO" id="GO:0016787">
    <property type="term" value="F:hydrolase activity"/>
    <property type="evidence" value="ECO:0007669"/>
    <property type="project" value="UniProtKB-KW"/>
</dbReference>
<evidence type="ECO:0000256" key="1">
    <source>
        <dbReference type="ARBA" id="ARBA00022801"/>
    </source>
</evidence>
<dbReference type="Gene3D" id="1.50.10.10">
    <property type="match status" value="1"/>
</dbReference>
<dbReference type="Proteomes" id="UP000886887">
    <property type="component" value="Unassembled WGS sequence"/>
</dbReference>
<protein>
    <submittedName>
        <fullName evidence="2">Glycoside hydrolase family 88 protein</fullName>
    </submittedName>
</protein>
<dbReference type="InterPro" id="IPR052043">
    <property type="entry name" value="PolySaccharide_Degr_Enz"/>
</dbReference>
<organism evidence="2 3">
    <name type="scientific">Candidatus Onthenecus intestinigallinarum</name>
    <dbReference type="NCBI Taxonomy" id="2840875"/>
    <lineage>
        <taxon>Bacteria</taxon>
        <taxon>Bacillati</taxon>
        <taxon>Bacillota</taxon>
        <taxon>Clostridia</taxon>
        <taxon>Eubacteriales</taxon>
        <taxon>Candidatus Onthenecus</taxon>
    </lineage>
</organism>
<accession>A0A9D0Z8M4</accession>
<gene>
    <name evidence="2" type="ORF">IAB73_00015</name>
</gene>
<dbReference type="InterPro" id="IPR010905">
    <property type="entry name" value="Glyco_hydro_88"/>
</dbReference>
<proteinExistence type="predicted"/>
<dbReference type="InterPro" id="IPR012341">
    <property type="entry name" value="6hp_glycosidase-like_sf"/>
</dbReference>
<reference evidence="2" key="1">
    <citation type="submission" date="2020-10" db="EMBL/GenBank/DDBJ databases">
        <authorList>
            <person name="Gilroy R."/>
        </authorList>
    </citation>
    <scope>NUCLEOTIDE SEQUENCE</scope>
    <source>
        <strain evidence="2">ChiSxjej2B14-6234</strain>
    </source>
</reference>
<dbReference type="InterPro" id="IPR008928">
    <property type="entry name" value="6-hairpin_glycosidase_sf"/>
</dbReference>
<dbReference type="SUPFAM" id="SSF48208">
    <property type="entry name" value="Six-hairpin glycosidases"/>
    <property type="match status" value="1"/>
</dbReference>
<dbReference type="Pfam" id="PF07470">
    <property type="entry name" value="Glyco_hydro_88"/>
    <property type="match status" value="1"/>
</dbReference>